<dbReference type="Pfam" id="PF08228">
    <property type="entry name" value="RNase_P_pop3"/>
    <property type="match status" value="1"/>
</dbReference>
<feature type="region of interest" description="Disordered" evidence="1">
    <location>
        <begin position="69"/>
        <end position="122"/>
    </location>
</feature>
<feature type="region of interest" description="Disordered" evidence="1">
    <location>
        <begin position="1"/>
        <end position="25"/>
    </location>
</feature>
<dbReference type="Proteomes" id="UP001527925">
    <property type="component" value="Unassembled WGS sequence"/>
</dbReference>
<feature type="region of interest" description="Disordered" evidence="1">
    <location>
        <begin position="297"/>
        <end position="348"/>
    </location>
</feature>
<keyword evidence="2" id="KW-0378">Hydrolase</keyword>
<proteinExistence type="predicted"/>
<keyword evidence="3" id="KW-1185">Reference proteome</keyword>
<evidence type="ECO:0000256" key="1">
    <source>
        <dbReference type="SAM" id="MobiDB-lite"/>
    </source>
</evidence>
<gene>
    <name evidence="2" type="primary">POP3</name>
    <name evidence="2" type="ORF">HK105_201490</name>
</gene>
<sequence>MQGQAAHNPTAGARRTERTVHAKAADRRPVFKHVLGQPLVMDWPTVSEDAQAAIFDELQESLGPAVAARKALAQQRRRERSNARKAAAGSDMETDTGTDGKPSRRRKRGAAANAGKATLPDGAEAAVKRARCEIDPETASLPEPLRGIVAGINAVTVQLEKLVARQAAVSREKGGSATAGSGAASDLSADHKPDLRCVLVCRGDMPAGHLYAHLPAMAALLDPQVRMCALSAGAERKLADTLGLKRASVVGVRSGVPSLERLCELVEASTTPLKAPWLKKASTTSFVPTQIRVIATSAPIKPRGGTASSRPQAKASGAQVESDAPAAVQQARVSRDGGGPSGAEQDHK</sequence>
<dbReference type="PANTHER" id="PTHR28272:SF1">
    <property type="entry name" value="RIBONUCLEASES P_MRP PROTEIN SUBUNIT POP3"/>
    <property type="match status" value="1"/>
</dbReference>
<reference evidence="2 3" key="1">
    <citation type="submission" date="2023-09" db="EMBL/GenBank/DDBJ databases">
        <title>Pangenome analysis of Batrachochytrium dendrobatidis and related Chytrids.</title>
        <authorList>
            <person name="Yacoub M.N."/>
            <person name="Stajich J.E."/>
            <person name="James T.Y."/>
        </authorList>
    </citation>
    <scope>NUCLEOTIDE SEQUENCE [LARGE SCALE GENOMIC DNA]</scope>
    <source>
        <strain evidence="2 3">JEL0888</strain>
    </source>
</reference>
<dbReference type="GO" id="GO:0004526">
    <property type="term" value="F:ribonuclease P activity"/>
    <property type="evidence" value="ECO:0007669"/>
    <property type="project" value="UniProtKB-EC"/>
</dbReference>
<comment type="caution">
    <text evidence="2">The sequence shown here is derived from an EMBL/GenBank/DDBJ whole genome shotgun (WGS) entry which is preliminary data.</text>
</comment>
<feature type="compositionally biased region" description="Basic and acidic residues" evidence="1">
    <location>
        <begin position="14"/>
        <end position="25"/>
    </location>
</feature>
<evidence type="ECO:0000313" key="3">
    <source>
        <dbReference type="Proteomes" id="UP001527925"/>
    </source>
</evidence>
<dbReference type="EC" id="3.1.26.5" evidence="2"/>
<dbReference type="EMBL" id="JADGIZ020000005">
    <property type="protein sequence ID" value="KAL2918656.1"/>
    <property type="molecule type" value="Genomic_DNA"/>
</dbReference>
<evidence type="ECO:0000313" key="2">
    <source>
        <dbReference type="EMBL" id="KAL2918656.1"/>
    </source>
</evidence>
<dbReference type="PANTHER" id="PTHR28272">
    <property type="entry name" value="RIBONUCLEASES P/MRP PROTEIN SUBUNIT POP3"/>
    <property type="match status" value="1"/>
</dbReference>
<organism evidence="2 3">
    <name type="scientific">Polyrhizophydium stewartii</name>
    <dbReference type="NCBI Taxonomy" id="2732419"/>
    <lineage>
        <taxon>Eukaryota</taxon>
        <taxon>Fungi</taxon>
        <taxon>Fungi incertae sedis</taxon>
        <taxon>Chytridiomycota</taxon>
        <taxon>Chytridiomycota incertae sedis</taxon>
        <taxon>Chytridiomycetes</taxon>
        <taxon>Rhizophydiales</taxon>
        <taxon>Rhizophydiales incertae sedis</taxon>
        <taxon>Polyrhizophydium</taxon>
    </lineage>
</organism>
<protein>
    <submittedName>
        <fullName evidence="2">RNase P and RNase MRP subunit</fullName>
        <ecNumber evidence="2">3.1.26.5</ecNumber>
    </submittedName>
</protein>
<dbReference type="InterPro" id="IPR013241">
    <property type="entry name" value="RNase_P_Pop3"/>
</dbReference>
<accession>A0ABR4NGN3</accession>
<name>A0ABR4NGN3_9FUNG</name>